<gene>
    <name evidence="1" type="ORF">QQF64_027000</name>
</gene>
<dbReference type="EMBL" id="JAYMGO010000005">
    <property type="protein sequence ID" value="KAL1274186.1"/>
    <property type="molecule type" value="Genomic_DNA"/>
</dbReference>
<evidence type="ECO:0000313" key="1">
    <source>
        <dbReference type="EMBL" id="KAL1274186.1"/>
    </source>
</evidence>
<organism evidence="1 2">
    <name type="scientific">Cirrhinus molitorella</name>
    <name type="common">mud carp</name>
    <dbReference type="NCBI Taxonomy" id="172907"/>
    <lineage>
        <taxon>Eukaryota</taxon>
        <taxon>Metazoa</taxon>
        <taxon>Chordata</taxon>
        <taxon>Craniata</taxon>
        <taxon>Vertebrata</taxon>
        <taxon>Euteleostomi</taxon>
        <taxon>Actinopterygii</taxon>
        <taxon>Neopterygii</taxon>
        <taxon>Teleostei</taxon>
        <taxon>Ostariophysi</taxon>
        <taxon>Cypriniformes</taxon>
        <taxon>Cyprinidae</taxon>
        <taxon>Labeoninae</taxon>
        <taxon>Labeonini</taxon>
        <taxon>Cirrhinus</taxon>
    </lineage>
</organism>
<proteinExistence type="predicted"/>
<dbReference type="Proteomes" id="UP001558613">
    <property type="component" value="Unassembled WGS sequence"/>
</dbReference>
<protein>
    <submittedName>
        <fullName evidence="1">Uncharacterized protein</fullName>
    </submittedName>
</protein>
<comment type="caution">
    <text evidence="1">The sequence shown here is derived from an EMBL/GenBank/DDBJ whole genome shotgun (WGS) entry which is preliminary data.</text>
</comment>
<evidence type="ECO:0000313" key="2">
    <source>
        <dbReference type="Proteomes" id="UP001558613"/>
    </source>
</evidence>
<reference evidence="1 2" key="1">
    <citation type="submission" date="2023-09" db="EMBL/GenBank/DDBJ databases">
        <authorList>
            <person name="Wang M."/>
        </authorList>
    </citation>
    <scope>NUCLEOTIDE SEQUENCE [LARGE SCALE GENOMIC DNA]</scope>
    <source>
        <strain evidence="1">GT-2023</strain>
        <tissue evidence="1">Liver</tissue>
    </source>
</reference>
<sequence>MQRCTAGFAEQTVALFPIGEGHWAWRCKGTSLTTEWASFEHHYGGITTKKSGLTFANGLSDHDIQNSGCVIWMKNI</sequence>
<keyword evidence="2" id="KW-1185">Reference proteome</keyword>
<accession>A0ABR3NBG9</accession>
<name>A0ABR3NBG9_9TELE</name>